<name>A0ABS2NKP9_9FIRM</name>
<dbReference type="InterPro" id="IPR050546">
    <property type="entry name" value="Glycosyl_Hydrlase_16"/>
</dbReference>
<evidence type="ECO:0000313" key="3">
    <source>
        <dbReference type="EMBL" id="MBM7613510.1"/>
    </source>
</evidence>
<evidence type="ECO:0000259" key="2">
    <source>
        <dbReference type="PROSITE" id="PS51762"/>
    </source>
</evidence>
<gene>
    <name evidence="3" type="ORF">JOC73_000018</name>
</gene>
<evidence type="ECO:0000256" key="1">
    <source>
        <dbReference type="ARBA" id="ARBA00006865"/>
    </source>
</evidence>
<evidence type="ECO:0000313" key="4">
    <source>
        <dbReference type="Proteomes" id="UP001314796"/>
    </source>
</evidence>
<comment type="similarity">
    <text evidence="1">Belongs to the glycosyl hydrolase 16 family.</text>
</comment>
<sequence>MNRRILEKHLLLLFLGGIMLVSFMELKNNIEKIRVEHLGNQKQETKFLHQNNTNPDDIKKHIINKGELFSMKMHSEKAEKGNDHWRIIERKNSYNNELQFYSTNNVELKDERIVITSKKETKEDNEYTSGLVESTNAYKYGFFEFTIQVDEGKGLFPAIWLLPINDEPLPEVDIFEMIGSEPQIFYGVVHYKENGGQYADYFEYEVSKKQQYSVALKWTQENLLWIIDEQEVYATSKGVPNEYMFLIINQAIGGNWPGNPDESTIFPNKFKILSYKIEPIFMKGRD</sequence>
<feature type="domain" description="GH16" evidence="2">
    <location>
        <begin position="47"/>
        <end position="278"/>
    </location>
</feature>
<dbReference type="SUPFAM" id="SSF49899">
    <property type="entry name" value="Concanavalin A-like lectins/glucanases"/>
    <property type="match status" value="1"/>
</dbReference>
<dbReference type="PANTHER" id="PTHR10963:SF55">
    <property type="entry name" value="GLYCOSIDE HYDROLASE FAMILY 16 PROTEIN"/>
    <property type="match status" value="1"/>
</dbReference>
<accession>A0ABS2NKP9</accession>
<dbReference type="Proteomes" id="UP001314796">
    <property type="component" value="Unassembled WGS sequence"/>
</dbReference>
<dbReference type="CDD" id="cd08023">
    <property type="entry name" value="GH16_laminarinase_like"/>
    <property type="match status" value="1"/>
</dbReference>
<dbReference type="Gene3D" id="2.60.120.200">
    <property type="match status" value="1"/>
</dbReference>
<dbReference type="EMBL" id="JAFBEE010000001">
    <property type="protein sequence ID" value="MBM7613510.1"/>
    <property type="molecule type" value="Genomic_DNA"/>
</dbReference>
<reference evidence="3 4" key="1">
    <citation type="submission" date="2021-01" db="EMBL/GenBank/DDBJ databases">
        <title>Genomic Encyclopedia of Type Strains, Phase IV (KMG-IV): sequencing the most valuable type-strain genomes for metagenomic binning, comparative biology and taxonomic classification.</title>
        <authorList>
            <person name="Goeker M."/>
        </authorList>
    </citation>
    <scope>NUCLEOTIDE SEQUENCE [LARGE SCALE GENOMIC DNA]</scope>
    <source>
        <strain evidence="3 4">DSM 25890</strain>
    </source>
</reference>
<keyword evidence="4" id="KW-1185">Reference proteome</keyword>
<dbReference type="InterPro" id="IPR000757">
    <property type="entry name" value="Beta-glucanase-like"/>
</dbReference>
<comment type="caution">
    <text evidence="3">The sequence shown here is derived from an EMBL/GenBank/DDBJ whole genome shotgun (WGS) entry which is preliminary data.</text>
</comment>
<protein>
    <submittedName>
        <fullName evidence="3">Beta-glucanase (GH16 family)</fullName>
    </submittedName>
</protein>
<dbReference type="RefSeq" id="WP_204399803.1">
    <property type="nucleotide sequence ID" value="NZ_JAFBEE010000001.1"/>
</dbReference>
<organism evidence="3 4">
    <name type="scientific">Alkaliphilus hydrothermalis</name>
    <dbReference type="NCBI Taxonomy" id="1482730"/>
    <lineage>
        <taxon>Bacteria</taxon>
        <taxon>Bacillati</taxon>
        <taxon>Bacillota</taxon>
        <taxon>Clostridia</taxon>
        <taxon>Peptostreptococcales</taxon>
        <taxon>Natronincolaceae</taxon>
        <taxon>Alkaliphilus</taxon>
    </lineage>
</organism>
<dbReference type="Pfam" id="PF00722">
    <property type="entry name" value="Glyco_hydro_16"/>
    <property type="match status" value="1"/>
</dbReference>
<proteinExistence type="inferred from homology"/>
<dbReference type="PROSITE" id="PS51762">
    <property type="entry name" value="GH16_2"/>
    <property type="match status" value="1"/>
</dbReference>
<dbReference type="PANTHER" id="PTHR10963">
    <property type="entry name" value="GLYCOSYL HYDROLASE-RELATED"/>
    <property type="match status" value="1"/>
</dbReference>
<dbReference type="InterPro" id="IPR013320">
    <property type="entry name" value="ConA-like_dom_sf"/>
</dbReference>